<dbReference type="AlphaFoldDB" id="A0A146K8V4"/>
<dbReference type="SUPFAM" id="SSF53300">
    <property type="entry name" value="vWA-like"/>
    <property type="match status" value="1"/>
</dbReference>
<reference evidence="1" key="1">
    <citation type="submission" date="2015-07" db="EMBL/GenBank/DDBJ databases">
        <title>Adaptation to a free-living lifestyle via gene acquisitions in the diplomonad Trepomonas sp. PC1.</title>
        <authorList>
            <person name="Xu F."/>
            <person name="Jerlstrom-Hultqvist J."/>
            <person name="Kolisko M."/>
            <person name="Simpson A.G.B."/>
            <person name="Roger A.J."/>
            <person name="Svard S.G."/>
            <person name="Andersson J.O."/>
        </authorList>
    </citation>
    <scope>NUCLEOTIDE SEQUENCE</scope>
    <source>
        <strain evidence="1">PC1</strain>
    </source>
</reference>
<proteinExistence type="predicted"/>
<protein>
    <submittedName>
        <fullName evidence="1">TFIIH basal transcription factor subunit</fullName>
    </submittedName>
</protein>
<feature type="non-terminal residue" evidence="1">
    <location>
        <position position="1"/>
    </location>
</feature>
<feature type="non-terminal residue" evidence="1">
    <location>
        <position position="263"/>
    </location>
</feature>
<name>A0A146K8V4_9EUKA</name>
<sequence length="263" mass="29416">AVDTSSNLKTPDIAHVTTFVNILLSSILEFTPQSLIQLVVLQNAKSYVETPFSQNINELLKVFTTDRITQKGCISVASLLKLLDQYKEDQLSCIFLNFSGITFDNEDIIALANKLQEKKVVFNSISVSTDIFLLKTLSDQLFGTHVTYPTLQDLISDRALFRTLSCQASLSKPTQKLPISLGIRIRKPKICNCCGKLRECVECQFCGALNCQYQKCCLCEKLLTNFQIVKKSQISSRGSGFHFVEVKSELCKCGQESVCQCKK</sequence>
<organism evidence="1">
    <name type="scientific">Trepomonas sp. PC1</name>
    <dbReference type="NCBI Taxonomy" id="1076344"/>
    <lineage>
        <taxon>Eukaryota</taxon>
        <taxon>Metamonada</taxon>
        <taxon>Diplomonadida</taxon>
        <taxon>Hexamitidae</taxon>
        <taxon>Hexamitinae</taxon>
        <taxon>Trepomonas</taxon>
    </lineage>
</organism>
<gene>
    <name evidence="1" type="ORF">TPC1_16200</name>
</gene>
<accession>A0A146K8V4</accession>
<dbReference type="Gene3D" id="3.40.50.410">
    <property type="entry name" value="von Willebrand factor, type A domain"/>
    <property type="match status" value="1"/>
</dbReference>
<dbReference type="InterPro" id="IPR036465">
    <property type="entry name" value="vWFA_dom_sf"/>
</dbReference>
<dbReference type="EMBL" id="GDID01004610">
    <property type="protein sequence ID" value="JAP91996.1"/>
    <property type="molecule type" value="Transcribed_RNA"/>
</dbReference>
<evidence type="ECO:0000313" key="1">
    <source>
        <dbReference type="EMBL" id="JAP91996.1"/>
    </source>
</evidence>